<dbReference type="Pfam" id="PF00168">
    <property type="entry name" value="C2"/>
    <property type="match status" value="1"/>
</dbReference>
<dbReference type="GO" id="GO:0006887">
    <property type="term" value="P:exocytosis"/>
    <property type="evidence" value="ECO:0007669"/>
    <property type="project" value="TreeGrafter"/>
</dbReference>
<gene>
    <name evidence="3" type="primary">CSON006851</name>
</gene>
<sequence length="112" mass="13137">MIHHARSLPLKTNGEEPNTYVKVYLKPDRSKSTKRKTKVVRKSCYPSFMETLEYRLPLEIIQTRVLQATVWSHDSLQENEFLGGVELPLETLNLKEEINKWFPLISIPRSRV</sequence>
<dbReference type="OMA" id="FEDDHEN"/>
<dbReference type="PANTHER" id="PTHR45716">
    <property type="entry name" value="BITESIZE, ISOFORM I"/>
    <property type="match status" value="1"/>
</dbReference>
<protein>
    <submittedName>
        <fullName evidence="3">CSON006851 protein</fullName>
    </submittedName>
</protein>
<dbReference type="EMBL" id="UFQS01002589">
    <property type="protein sequence ID" value="SSX14317.1"/>
    <property type="molecule type" value="Genomic_DNA"/>
</dbReference>
<dbReference type="SUPFAM" id="SSF49562">
    <property type="entry name" value="C2 domain (Calcium/lipid-binding domain, CaLB)"/>
    <property type="match status" value="1"/>
</dbReference>
<evidence type="ECO:0000313" key="3">
    <source>
        <dbReference type="EMBL" id="SSX33728.1"/>
    </source>
</evidence>
<dbReference type="Gene3D" id="2.60.40.150">
    <property type="entry name" value="C2 domain"/>
    <property type="match status" value="1"/>
</dbReference>
<reference evidence="2" key="1">
    <citation type="submission" date="2018-04" db="EMBL/GenBank/DDBJ databases">
        <authorList>
            <person name="Go L.Y."/>
            <person name="Mitchell J.A."/>
        </authorList>
    </citation>
    <scope>NUCLEOTIDE SEQUENCE</scope>
    <source>
        <tissue evidence="2">Whole organism</tissue>
    </source>
</reference>
<name>A0A336N5F4_CULSO</name>
<evidence type="ECO:0000313" key="2">
    <source>
        <dbReference type="EMBL" id="SSX14317.1"/>
    </source>
</evidence>
<feature type="domain" description="C2" evidence="1">
    <location>
        <begin position="1"/>
        <end position="102"/>
    </location>
</feature>
<dbReference type="GO" id="GO:0042043">
    <property type="term" value="F:neurexin family protein binding"/>
    <property type="evidence" value="ECO:0007669"/>
    <property type="project" value="TreeGrafter"/>
</dbReference>
<dbReference type="VEuPathDB" id="VectorBase:CSON006851"/>
<dbReference type="SMART" id="SM00239">
    <property type="entry name" value="C2"/>
    <property type="match status" value="1"/>
</dbReference>
<dbReference type="PROSITE" id="PS50004">
    <property type="entry name" value="C2"/>
    <property type="match status" value="1"/>
</dbReference>
<proteinExistence type="predicted"/>
<dbReference type="InterPro" id="IPR000008">
    <property type="entry name" value="C2_dom"/>
</dbReference>
<reference evidence="3" key="2">
    <citation type="submission" date="2018-07" db="EMBL/GenBank/DDBJ databases">
        <authorList>
            <person name="Quirk P.G."/>
            <person name="Krulwich T.A."/>
        </authorList>
    </citation>
    <scope>NUCLEOTIDE SEQUENCE</scope>
</reference>
<evidence type="ECO:0000259" key="1">
    <source>
        <dbReference type="PROSITE" id="PS50004"/>
    </source>
</evidence>
<organism evidence="3">
    <name type="scientific">Culicoides sonorensis</name>
    <name type="common">Biting midge</name>
    <dbReference type="NCBI Taxonomy" id="179676"/>
    <lineage>
        <taxon>Eukaryota</taxon>
        <taxon>Metazoa</taxon>
        <taxon>Ecdysozoa</taxon>
        <taxon>Arthropoda</taxon>
        <taxon>Hexapoda</taxon>
        <taxon>Insecta</taxon>
        <taxon>Pterygota</taxon>
        <taxon>Neoptera</taxon>
        <taxon>Endopterygota</taxon>
        <taxon>Diptera</taxon>
        <taxon>Nematocera</taxon>
        <taxon>Chironomoidea</taxon>
        <taxon>Ceratopogonidae</taxon>
        <taxon>Ceratopogoninae</taxon>
        <taxon>Culicoides</taxon>
        <taxon>Monoculicoides</taxon>
    </lineage>
</organism>
<dbReference type="EMBL" id="UFQT01002589">
    <property type="protein sequence ID" value="SSX33728.1"/>
    <property type="molecule type" value="Genomic_DNA"/>
</dbReference>
<dbReference type="PANTHER" id="PTHR45716:SF2">
    <property type="entry name" value="BITESIZE, ISOFORM I"/>
    <property type="match status" value="1"/>
</dbReference>
<dbReference type="AlphaFoldDB" id="A0A336N5F4"/>
<accession>A0A336N5F4</accession>
<dbReference type="InterPro" id="IPR035892">
    <property type="entry name" value="C2_domain_sf"/>
</dbReference>